<dbReference type="InterPro" id="IPR025657">
    <property type="entry name" value="RadC_JAB"/>
</dbReference>
<protein>
    <submittedName>
        <fullName evidence="8">JAB domain-containing protein</fullName>
    </submittedName>
</protein>
<dbReference type="InterPro" id="IPR020891">
    <property type="entry name" value="UPF0758_CS"/>
</dbReference>
<evidence type="ECO:0000256" key="6">
    <source>
        <dbReference type="RuleBase" id="RU003797"/>
    </source>
</evidence>
<dbReference type="PANTHER" id="PTHR30471:SF3">
    <property type="entry name" value="UPF0758 PROTEIN YEES-RELATED"/>
    <property type="match status" value="1"/>
</dbReference>
<dbReference type="Pfam" id="PF20582">
    <property type="entry name" value="UPF0758_N"/>
    <property type="match status" value="1"/>
</dbReference>
<dbReference type="PROSITE" id="PS50249">
    <property type="entry name" value="MPN"/>
    <property type="match status" value="1"/>
</dbReference>
<accession>A0A7V5LY97</accession>
<sequence length="227" mass="25709">MKKVFPHYFGHRKRLREKFKVAGSKGLRDYELVELLLTYAIPRKDVKPVAKSLLKKFGSFGNIFDARIDELQKVEGIGPGSAVLIKLVKEILSLYLEEKMKRKDALTSPSSVVDFARVKLSGFFNEVFMVIYLNAKNEVIDYEIIQEGTVDGAIIYPRRVIESAILHHAAGIILVHNHPSGHPEASVDDRELTRTLRDVAKFMDVRVVDHIIVGKNGYFSFAERGLL</sequence>
<comment type="caution">
    <text evidence="8">The sequence shown here is derived from an EMBL/GenBank/DDBJ whole genome shotgun (WGS) entry which is preliminary data.</text>
</comment>
<dbReference type="GO" id="GO:0008237">
    <property type="term" value="F:metallopeptidase activity"/>
    <property type="evidence" value="ECO:0007669"/>
    <property type="project" value="UniProtKB-KW"/>
</dbReference>
<dbReference type="AlphaFoldDB" id="A0A7V5LY97"/>
<organism evidence="8">
    <name type="scientific">Aerophobetes bacterium</name>
    <dbReference type="NCBI Taxonomy" id="2030807"/>
    <lineage>
        <taxon>Bacteria</taxon>
        <taxon>Candidatus Aerophobota</taxon>
    </lineage>
</organism>
<keyword evidence="4" id="KW-0862">Zinc</keyword>
<dbReference type="PANTHER" id="PTHR30471">
    <property type="entry name" value="DNA REPAIR PROTEIN RADC"/>
    <property type="match status" value="1"/>
</dbReference>
<dbReference type="InterPro" id="IPR037518">
    <property type="entry name" value="MPN"/>
</dbReference>
<proteinExistence type="inferred from homology"/>
<dbReference type="NCBIfam" id="NF000642">
    <property type="entry name" value="PRK00024.1"/>
    <property type="match status" value="1"/>
</dbReference>
<dbReference type="InterPro" id="IPR010994">
    <property type="entry name" value="RuvA_2-like"/>
</dbReference>
<keyword evidence="1" id="KW-0645">Protease</keyword>
<name>A0A7V5LY97_UNCAE</name>
<evidence type="ECO:0000256" key="2">
    <source>
        <dbReference type="ARBA" id="ARBA00022723"/>
    </source>
</evidence>
<dbReference type="Gene3D" id="1.10.150.20">
    <property type="entry name" value="5' to 3' exonuclease, C-terminal subdomain"/>
    <property type="match status" value="1"/>
</dbReference>
<reference evidence="8" key="1">
    <citation type="journal article" date="2020" name="mSystems">
        <title>Genome- and Community-Level Interaction Insights into Carbon Utilization and Element Cycling Functions of Hydrothermarchaeota in Hydrothermal Sediment.</title>
        <authorList>
            <person name="Zhou Z."/>
            <person name="Liu Y."/>
            <person name="Xu W."/>
            <person name="Pan J."/>
            <person name="Luo Z.H."/>
            <person name="Li M."/>
        </authorList>
    </citation>
    <scope>NUCLEOTIDE SEQUENCE [LARGE SCALE GENOMIC DNA]</scope>
    <source>
        <strain evidence="8">HyVt-92</strain>
    </source>
</reference>
<evidence type="ECO:0000256" key="3">
    <source>
        <dbReference type="ARBA" id="ARBA00022801"/>
    </source>
</evidence>
<keyword evidence="5" id="KW-0482">Metalloprotease</keyword>
<feature type="domain" description="MPN" evidence="7">
    <location>
        <begin position="105"/>
        <end position="227"/>
    </location>
</feature>
<dbReference type="GO" id="GO:0046872">
    <property type="term" value="F:metal ion binding"/>
    <property type="evidence" value="ECO:0007669"/>
    <property type="project" value="UniProtKB-KW"/>
</dbReference>
<keyword evidence="3" id="KW-0378">Hydrolase</keyword>
<keyword evidence="2" id="KW-0479">Metal-binding</keyword>
<evidence type="ECO:0000256" key="4">
    <source>
        <dbReference type="ARBA" id="ARBA00022833"/>
    </source>
</evidence>
<dbReference type="InterPro" id="IPR001405">
    <property type="entry name" value="UPF0758"/>
</dbReference>
<dbReference type="SUPFAM" id="SSF47781">
    <property type="entry name" value="RuvA domain 2-like"/>
    <property type="match status" value="1"/>
</dbReference>
<dbReference type="InterPro" id="IPR046778">
    <property type="entry name" value="UPF0758_N"/>
</dbReference>
<dbReference type="PROSITE" id="PS01302">
    <property type="entry name" value="UPF0758"/>
    <property type="match status" value="1"/>
</dbReference>
<evidence type="ECO:0000256" key="5">
    <source>
        <dbReference type="ARBA" id="ARBA00023049"/>
    </source>
</evidence>
<evidence type="ECO:0000256" key="1">
    <source>
        <dbReference type="ARBA" id="ARBA00022670"/>
    </source>
</evidence>
<dbReference type="NCBIfam" id="TIGR00608">
    <property type="entry name" value="radc"/>
    <property type="match status" value="1"/>
</dbReference>
<dbReference type="EMBL" id="DRTT01000001">
    <property type="protein sequence ID" value="HHF97861.1"/>
    <property type="molecule type" value="Genomic_DNA"/>
</dbReference>
<dbReference type="CDD" id="cd08071">
    <property type="entry name" value="MPN_DUF2466"/>
    <property type="match status" value="1"/>
</dbReference>
<dbReference type="GO" id="GO:0006508">
    <property type="term" value="P:proteolysis"/>
    <property type="evidence" value="ECO:0007669"/>
    <property type="project" value="UniProtKB-KW"/>
</dbReference>
<dbReference type="Proteomes" id="UP000886070">
    <property type="component" value="Unassembled WGS sequence"/>
</dbReference>
<dbReference type="Gene3D" id="3.40.140.10">
    <property type="entry name" value="Cytidine Deaminase, domain 2"/>
    <property type="match status" value="1"/>
</dbReference>
<evidence type="ECO:0000259" key="7">
    <source>
        <dbReference type="PROSITE" id="PS50249"/>
    </source>
</evidence>
<comment type="similarity">
    <text evidence="6">Belongs to the UPF0758 family.</text>
</comment>
<dbReference type="Pfam" id="PF04002">
    <property type="entry name" value="RadC"/>
    <property type="match status" value="1"/>
</dbReference>
<gene>
    <name evidence="8" type="ORF">ENL39_00010</name>
</gene>
<evidence type="ECO:0000313" key="8">
    <source>
        <dbReference type="EMBL" id="HHF97861.1"/>
    </source>
</evidence>